<evidence type="ECO:0000256" key="1">
    <source>
        <dbReference type="SAM" id="SignalP"/>
    </source>
</evidence>
<dbReference type="Proteomes" id="UP000658131">
    <property type="component" value="Unassembled WGS sequence"/>
</dbReference>
<sequence length="249" mass="27224">MKHLKTYLSLALTLALCMSLAACGESNEDYGDDGSDYNFYGVPDSFEGLVKDSEQMSNLYVFGGAWRGEGGETLISATSDAGDEVRFALYDADEEVTASGFIQFVPEYDYDYFYNEHDGVAYRSWFDEVGTLYVDSLGTFTKILGDAPGENVGDGDYGHLAGTWYQDAEPGAASILTFDASGSWELLERPGGDGDPTTVDCGTIEVNQDGAGQYFAASAMYEDVVYDFTLVGDDVIYWGGEYDYYQKMA</sequence>
<feature type="chain" id="PRO_5045754042" evidence="1">
    <location>
        <begin position="22"/>
        <end position="249"/>
    </location>
</feature>
<dbReference type="PROSITE" id="PS51257">
    <property type="entry name" value="PROKAR_LIPOPROTEIN"/>
    <property type="match status" value="1"/>
</dbReference>
<protein>
    <submittedName>
        <fullName evidence="2">Uncharacterized protein</fullName>
    </submittedName>
</protein>
<comment type="caution">
    <text evidence="2">The sequence shown here is derived from an EMBL/GenBank/DDBJ whole genome shotgun (WGS) entry which is preliminary data.</text>
</comment>
<accession>A0ABR7NFL6</accession>
<feature type="signal peptide" evidence="1">
    <location>
        <begin position="1"/>
        <end position="21"/>
    </location>
</feature>
<gene>
    <name evidence="2" type="ORF">H8717_02115</name>
</gene>
<evidence type="ECO:0000313" key="3">
    <source>
        <dbReference type="Proteomes" id="UP000658131"/>
    </source>
</evidence>
<proteinExistence type="predicted"/>
<organism evidence="2 3">
    <name type="scientific">Yanshouia hominis</name>
    <dbReference type="NCBI Taxonomy" id="2763673"/>
    <lineage>
        <taxon>Bacteria</taxon>
        <taxon>Bacillati</taxon>
        <taxon>Bacillota</taxon>
        <taxon>Clostridia</taxon>
        <taxon>Eubacteriales</taxon>
        <taxon>Oscillospiraceae</taxon>
        <taxon>Yanshouia</taxon>
    </lineage>
</organism>
<evidence type="ECO:0000313" key="2">
    <source>
        <dbReference type="EMBL" id="MBC8575207.1"/>
    </source>
</evidence>
<keyword evidence="1" id="KW-0732">Signal</keyword>
<reference evidence="2 3" key="1">
    <citation type="submission" date="2020-08" db="EMBL/GenBank/DDBJ databases">
        <title>Genome public.</title>
        <authorList>
            <person name="Liu C."/>
            <person name="Sun Q."/>
        </authorList>
    </citation>
    <scope>NUCLEOTIDE SEQUENCE [LARGE SCALE GENOMIC DNA]</scope>
    <source>
        <strain evidence="2 3">BX1</strain>
    </source>
</reference>
<dbReference type="RefSeq" id="WP_262398861.1">
    <property type="nucleotide sequence ID" value="NZ_JACRTB010000003.1"/>
</dbReference>
<dbReference type="EMBL" id="JACRTB010000003">
    <property type="protein sequence ID" value="MBC8575207.1"/>
    <property type="molecule type" value="Genomic_DNA"/>
</dbReference>
<name>A0ABR7NFL6_9FIRM</name>
<keyword evidence="3" id="KW-1185">Reference proteome</keyword>